<comment type="caution">
    <text evidence="2">The sequence shown here is derived from an EMBL/GenBank/DDBJ whole genome shotgun (WGS) entry which is preliminary data.</text>
</comment>
<dbReference type="RefSeq" id="WP_379928204.1">
    <property type="nucleotide sequence ID" value="NZ_JBHUMM010000006.1"/>
</dbReference>
<reference evidence="3" key="1">
    <citation type="journal article" date="2019" name="Int. J. Syst. Evol. Microbiol.">
        <title>The Global Catalogue of Microorganisms (GCM) 10K type strain sequencing project: providing services to taxonomists for standard genome sequencing and annotation.</title>
        <authorList>
            <consortium name="The Broad Institute Genomics Platform"/>
            <consortium name="The Broad Institute Genome Sequencing Center for Infectious Disease"/>
            <person name="Wu L."/>
            <person name="Ma J."/>
        </authorList>
    </citation>
    <scope>NUCLEOTIDE SEQUENCE [LARGE SCALE GENOMIC DNA]</scope>
    <source>
        <strain evidence="3">KCTC 33676</strain>
    </source>
</reference>
<sequence>MSHLHQEELERAASQPPEEEGMEELDVLSVLPHRYPFVMVDRITARQSGKWVKGLKNVTHNEWFFQGHFPDKPVMPGVLITEAIAQLGAFVFAEDDPHAGKGQIGMIASIKEIKFMQPVVPGHQLELYFEVIQARGPYLKGKGEASVRGKTVASIQELIIFRSKGED</sequence>
<dbReference type="EC" id="4.2.1.59" evidence="2"/>
<name>A0ABW5R6Y3_9BACL</name>
<dbReference type="Pfam" id="PF07977">
    <property type="entry name" value="FabA"/>
    <property type="match status" value="1"/>
</dbReference>
<dbReference type="Gene3D" id="3.10.129.10">
    <property type="entry name" value="Hotdog Thioesterase"/>
    <property type="match status" value="1"/>
</dbReference>
<dbReference type="InterPro" id="IPR029069">
    <property type="entry name" value="HotDog_dom_sf"/>
</dbReference>
<feature type="compositionally biased region" description="Basic and acidic residues" evidence="1">
    <location>
        <begin position="1"/>
        <end position="11"/>
    </location>
</feature>
<evidence type="ECO:0000313" key="3">
    <source>
        <dbReference type="Proteomes" id="UP001597497"/>
    </source>
</evidence>
<evidence type="ECO:0000313" key="2">
    <source>
        <dbReference type="EMBL" id="MFD2670777.1"/>
    </source>
</evidence>
<evidence type="ECO:0000256" key="1">
    <source>
        <dbReference type="SAM" id="MobiDB-lite"/>
    </source>
</evidence>
<dbReference type="NCBIfam" id="NF000582">
    <property type="entry name" value="PRK00006.1"/>
    <property type="match status" value="1"/>
</dbReference>
<dbReference type="EMBL" id="JBHUMM010000006">
    <property type="protein sequence ID" value="MFD2670777.1"/>
    <property type="molecule type" value="Genomic_DNA"/>
</dbReference>
<protein>
    <submittedName>
        <fullName evidence="2">3-hydroxyacyl-ACP dehydratase FabZ</fullName>
        <ecNumber evidence="2">4.2.1.59</ecNumber>
    </submittedName>
</protein>
<keyword evidence="2" id="KW-0456">Lyase</keyword>
<dbReference type="CDD" id="cd01288">
    <property type="entry name" value="FabZ"/>
    <property type="match status" value="1"/>
</dbReference>
<feature type="region of interest" description="Disordered" evidence="1">
    <location>
        <begin position="1"/>
        <end position="23"/>
    </location>
</feature>
<proteinExistence type="predicted"/>
<dbReference type="PANTHER" id="PTHR30272">
    <property type="entry name" value="3-HYDROXYACYL-[ACYL-CARRIER-PROTEIN] DEHYDRATASE"/>
    <property type="match status" value="1"/>
</dbReference>
<keyword evidence="3" id="KW-1185">Reference proteome</keyword>
<dbReference type="InterPro" id="IPR013114">
    <property type="entry name" value="FabA_FabZ"/>
</dbReference>
<accession>A0ABW5R6Y3</accession>
<organism evidence="2 3">
    <name type="scientific">Marinicrinis sediminis</name>
    <dbReference type="NCBI Taxonomy" id="1652465"/>
    <lineage>
        <taxon>Bacteria</taxon>
        <taxon>Bacillati</taxon>
        <taxon>Bacillota</taxon>
        <taxon>Bacilli</taxon>
        <taxon>Bacillales</taxon>
        <taxon>Paenibacillaceae</taxon>
    </lineage>
</organism>
<dbReference type="SUPFAM" id="SSF54637">
    <property type="entry name" value="Thioesterase/thiol ester dehydrase-isomerase"/>
    <property type="match status" value="1"/>
</dbReference>
<dbReference type="PANTHER" id="PTHR30272:SF3">
    <property type="entry name" value="(3R)-HYDROXYMYRISTOYL-[ACYL CARRIER PROTEIN] DEHYDRATASE"/>
    <property type="match status" value="1"/>
</dbReference>
<dbReference type="Proteomes" id="UP001597497">
    <property type="component" value="Unassembled WGS sequence"/>
</dbReference>
<dbReference type="GO" id="GO:0019171">
    <property type="term" value="F:(3R)-hydroxyacyl-[acyl-carrier-protein] dehydratase activity"/>
    <property type="evidence" value="ECO:0007669"/>
    <property type="project" value="UniProtKB-EC"/>
</dbReference>
<gene>
    <name evidence="2" type="primary">fabZ</name>
    <name evidence="2" type="ORF">ACFSUC_04025</name>
</gene>